<dbReference type="EMBL" id="KZ662698">
    <property type="protein sequence ID" value="PPS20443.1"/>
    <property type="molecule type" value="Genomic_DNA"/>
</dbReference>
<name>A0A2P5YY20_GOSBA</name>
<evidence type="ECO:0000259" key="1">
    <source>
        <dbReference type="PROSITE" id="PS50181"/>
    </source>
</evidence>
<dbReference type="Proteomes" id="UP000239757">
    <property type="component" value="Unassembled WGS sequence"/>
</dbReference>
<dbReference type="SUPFAM" id="SSF81383">
    <property type="entry name" value="F-box domain"/>
    <property type="match status" value="1"/>
</dbReference>
<protein>
    <recommendedName>
        <fullName evidence="1">F-box domain-containing protein</fullName>
    </recommendedName>
</protein>
<reference evidence="2 3" key="1">
    <citation type="submission" date="2015-01" db="EMBL/GenBank/DDBJ databases">
        <title>Genome of allotetraploid Gossypium barbadense reveals genomic plasticity and fiber elongation in cotton evolution.</title>
        <authorList>
            <person name="Chen X."/>
            <person name="Liu X."/>
            <person name="Zhao B."/>
            <person name="Zheng H."/>
            <person name="Hu Y."/>
            <person name="Lu G."/>
            <person name="Yang C."/>
            <person name="Chen J."/>
            <person name="Shan C."/>
            <person name="Zhang L."/>
            <person name="Zhou Y."/>
            <person name="Wang L."/>
            <person name="Guo W."/>
            <person name="Bai Y."/>
            <person name="Ruan J."/>
            <person name="Shangguan X."/>
            <person name="Mao Y."/>
            <person name="Jiang J."/>
            <person name="Zhu Y."/>
            <person name="Lei J."/>
            <person name="Kang H."/>
            <person name="Chen S."/>
            <person name="He X."/>
            <person name="Wang R."/>
            <person name="Wang Y."/>
            <person name="Chen J."/>
            <person name="Wang L."/>
            <person name="Yu S."/>
            <person name="Wang B."/>
            <person name="Wei J."/>
            <person name="Song S."/>
            <person name="Lu X."/>
            <person name="Gao Z."/>
            <person name="Gu W."/>
            <person name="Deng X."/>
            <person name="Ma D."/>
            <person name="Wang S."/>
            <person name="Liang W."/>
            <person name="Fang L."/>
            <person name="Cai C."/>
            <person name="Zhu X."/>
            <person name="Zhou B."/>
            <person name="Zhang Y."/>
            <person name="Chen Z."/>
            <person name="Xu S."/>
            <person name="Zhu R."/>
            <person name="Wang S."/>
            <person name="Zhang T."/>
            <person name="Zhao G."/>
        </authorList>
    </citation>
    <scope>NUCLEOTIDE SEQUENCE [LARGE SCALE GENOMIC DNA]</scope>
    <source>
        <strain evidence="3">cv. Xinhai21</strain>
        <tissue evidence="2">Leaf</tissue>
    </source>
</reference>
<accession>A0A2P5YY20</accession>
<organism evidence="2 3">
    <name type="scientific">Gossypium barbadense</name>
    <name type="common">Sea Island cotton</name>
    <name type="synonym">Hibiscus barbadensis</name>
    <dbReference type="NCBI Taxonomy" id="3634"/>
    <lineage>
        <taxon>Eukaryota</taxon>
        <taxon>Viridiplantae</taxon>
        <taxon>Streptophyta</taxon>
        <taxon>Embryophyta</taxon>
        <taxon>Tracheophyta</taxon>
        <taxon>Spermatophyta</taxon>
        <taxon>Magnoliopsida</taxon>
        <taxon>eudicotyledons</taxon>
        <taxon>Gunneridae</taxon>
        <taxon>Pentapetalae</taxon>
        <taxon>rosids</taxon>
        <taxon>malvids</taxon>
        <taxon>Malvales</taxon>
        <taxon>Malvaceae</taxon>
        <taxon>Malvoideae</taxon>
        <taxon>Gossypium</taxon>
    </lineage>
</organism>
<dbReference type="InterPro" id="IPR025886">
    <property type="entry name" value="PP2-like"/>
</dbReference>
<dbReference type="PROSITE" id="PS50181">
    <property type="entry name" value="FBOX"/>
    <property type="match status" value="1"/>
</dbReference>
<evidence type="ECO:0000313" key="3">
    <source>
        <dbReference type="Proteomes" id="UP000239757"/>
    </source>
</evidence>
<feature type="domain" description="F-box" evidence="1">
    <location>
        <begin position="1"/>
        <end position="46"/>
    </location>
</feature>
<dbReference type="Gene3D" id="1.20.1280.50">
    <property type="match status" value="1"/>
</dbReference>
<gene>
    <name evidence="2" type="ORF">GOBAR_AA00127</name>
</gene>
<dbReference type="Pfam" id="PF00646">
    <property type="entry name" value="F-box"/>
    <property type="match status" value="1"/>
</dbReference>
<dbReference type="Pfam" id="PF14299">
    <property type="entry name" value="PP2"/>
    <property type="match status" value="1"/>
</dbReference>
<dbReference type="OrthoDB" id="1918565at2759"/>
<sequence length="370" mass="42259">MNLDLLPDDCFAHILSLTSPIDACRISLVSSSIRISANSDSVWEKFLPPDYQQILTRLCHPLIFSSKKHLFFRLCNPHLIDGGLKTFSLEKTTGKKQYMLSARELNIAWADNPLFWSWKPFPASRFVVAVELRTIWWLEIQGKINSGMLSPKTTYECYVIVKFVDRAYGLDFLPSKVTVEIGNVKSEGNVYLRQYESKKQCLETLWYSNRMELVLRSMAFRGIMEERVACKREDGWIEIELGSFYNNGGDDLEVKMSLKEVTGTHLKGGLVVEGIELRPKQQTTTNHMWWIKYEFFNVKIHICSTRLWMQNMTLMFLGEEVGDIRSPRAHGNPGFGFSAVSGLKMDGFDLPYDSSASTLIVDDGSGPNFN</sequence>
<dbReference type="InterPro" id="IPR036047">
    <property type="entry name" value="F-box-like_dom_sf"/>
</dbReference>
<dbReference type="SMART" id="SM00256">
    <property type="entry name" value="FBOX"/>
    <property type="match status" value="1"/>
</dbReference>
<dbReference type="InterPro" id="IPR001810">
    <property type="entry name" value="F-box_dom"/>
</dbReference>
<evidence type="ECO:0000313" key="2">
    <source>
        <dbReference type="EMBL" id="PPS20443.1"/>
    </source>
</evidence>
<dbReference type="AlphaFoldDB" id="A0A2P5YY20"/>
<dbReference type="PANTHER" id="PTHR32278:SF11">
    <property type="entry name" value="F-BOX DOMAIN-CONTAINING PROTEIN"/>
    <property type="match status" value="1"/>
</dbReference>
<dbReference type="CDD" id="cd22162">
    <property type="entry name" value="F-box_AtSKIP3-like"/>
    <property type="match status" value="1"/>
</dbReference>
<dbReference type="PANTHER" id="PTHR32278">
    <property type="entry name" value="F-BOX DOMAIN-CONTAINING PROTEIN"/>
    <property type="match status" value="1"/>
</dbReference>
<proteinExistence type="predicted"/>